<dbReference type="AlphaFoldDB" id="A0A1H8WTC7"/>
<dbReference type="EMBL" id="FODV01000042">
    <property type="protein sequence ID" value="SEP30940.1"/>
    <property type="molecule type" value="Genomic_DNA"/>
</dbReference>
<keyword evidence="1" id="KW-0812">Transmembrane</keyword>
<evidence type="ECO:0000256" key="1">
    <source>
        <dbReference type="SAM" id="Phobius"/>
    </source>
</evidence>
<name>A0A1H8WTC7_9EURY</name>
<feature type="transmembrane region" description="Helical" evidence="1">
    <location>
        <begin position="37"/>
        <end position="56"/>
    </location>
</feature>
<evidence type="ECO:0000313" key="3">
    <source>
        <dbReference type="Proteomes" id="UP000199126"/>
    </source>
</evidence>
<keyword evidence="3" id="KW-1185">Reference proteome</keyword>
<keyword evidence="1" id="KW-1133">Transmembrane helix</keyword>
<sequence>MSIKRQAAQWTKYIVGAVIMLIVTLALTDYLSGGEDVAGIGLPLLFVFILAAKAYGNYLGIGS</sequence>
<accession>A0A1H8WTC7</accession>
<dbReference type="Proteomes" id="UP000199126">
    <property type="component" value="Unassembled WGS sequence"/>
</dbReference>
<keyword evidence="1" id="KW-0472">Membrane</keyword>
<dbReference type="RefSeq" id="WP_089828104.1">
    <property type="nucleotide sequence ID" value="NZ_FODV01000042.1"/>
</dbReference>
<reference evidence="3" key="1">
    <citation type="submission" date="2016-10" db="EMBL/GenBank/DDBJ databases">
        <authorList>
            <person name="Varghese N."/>
            <person name="Submissions S."/>
        </authorList>
    </citation>
    <scope>NUCLEOTIDE SEQUENCE [LARGE SCALE GENOMIC DNA]</scope>
    <source>
        <strain evidence="3">CGMCC 1.10121</strain>
    </source>
</reference>
<organism evidence="2 3">
    <name type="scientific">Halogranum amylolyticum</name>
    <dbReference type="NCBI Taxonomy" id="660520"/>
    <lineage>
        <taxon>Archaea</taxon>
        <taxon>Methanobacteriati</taxon>
        <taxon>Methanobacteriota</taxon>
        <taxon>Stenosarchaea group</taxon>
        <taxon>Halobacteria</taxon>
        <taxon>Halobacteriales</taxon>
        <taxon>Haloferacaceae</taxon>
    </lineage>
</organism>
<protein>
    <submittedName>
        <fullName evidence="2">Uncharacterized protein</fullName>
    </submittedName>
</protein>
<proteinExistence type="predicted"/>
<evidence type="ECO:0000313" key="2">
    <source>
        <dbReference type="EMBL" id="SEP30940.1"/>
    </source>
</evidence>
<gene>
    <name evidence="2" type="ORF">SAMN04487948_1427</name>
</gene>
<feature type="transmembrane region" description="Helical" evidence="1">
    <location>
        <begin position="12"/>
        <end position="31"/>
    </location>
</feature>